<dbReference type="PANTHER" id="PTHR43544">
    <property type="entry name" value="SHORT-CHAIN DEHYDROGENASE/REDUCTASE"/>
    <property type="match status" value="1"/>
</dbReference>
<organism evidence="4 5">
    <name type="scientific">Venustampulla echinocandica</name>
    <dbReference type="NCBI Taxonomy" id="2656787"/>
    <lineage>
        <taxon>Eukaryota</taxon>
        <taxon>Fungi</taxon>
        <taxon>Dikarya</taxon>
        <taxon>Ascomycota</taxon>
        <taxon>Pezizomycotina</taxon>
        <taxon>Leotiomycetes</taxon>
        <taxon>Helotiales</taxon>
        <taxon>Pleuroascaceae</taxon>
        <taxon>Venustampulla</taxon>
    </lineage>
</organism>
<dbReference type="GO" id="GO:0005737">
    <property type="term" value="C:cytoplasm"/>
    <property type="evidence" value="ECO:0007669"/>
    <property type="project" value="TreeGrafter"/>
</dbReference>
<gene>
    <name evidence="4" type="ORF">BP5553_06998</name>
</gene>
<dbReference type="PRINTS" id="PR00081">
    <property type="entry name" value="GDHRDH"/>
</dbReference>
<name>A0A370TI96_9HELO</name>
<protein>
    <submittedName>
        <fullName evidence="4">NAD(P)-binding Rossmann-fold containing protein</fullName>
    </submittedName>
</protein>
<dbReference type="EMBL" id="NPIC01000006">
    <property type="protein sequence ID" value="RDL35067.1"/>
    <property type="molecule type" value="Genomic_DNA"/>
</dbReference>
<sequence>MSSTTYLITGANRGLGRGLLEALIQRPNTTVIAGVRDPSNESSKSLESLKTASGSKVITVKIDYNSLSTVNEAIQELQSKHNITSLDFVIANAGISNCYATAEATPLDQIREHYEINAVATVALYQATIALLKKSPKPVFVGMSSAIASIGDMEKVPAITTAYGMSKAALNYLVRKIHFENPELVAFAISPGWVQTDMGTFGAKSHGMEDAPVTLEQSVEGMLKKFDGATREKTSGTFQSYDEATFAW</sequence>
<comment type="similarity">
    <text evidence="1">Belongs to the short-chain dehydrogenases/reductases (SDR) family.</text>
</comment>
<dbReference type="AlphaFoldDB" id="A0A370TI96"/>
<accession>A0A370TI96</accession>
<evidence type="ECO:0000313" key="4">
    <source>
        <dbReference type="EMBL" id="RDL35067.1"/>
    </source>
</evidence>
<dbReference type="RefSeq" id="XP_031867890.1">
    <property type="nucleotide sequence ID" value="XM_032015621.1"/>
</dbReference>
<dbReference type="InterPro" id="IPR020904">
    <property type="entry name" value="Sc_DH/Rdtase_CS"/>
</dbReference>
<dbReference type="OrthoDB" id="9876299at2759"/>
<dbReference type="InterPro" id="IPR036291">
    <property type="entry name" value="NAD(P)-bd_dom_sf"/>
</dbReference>
<dbReference type="PROSITE" id="PS00061">
    <property type="entry name" value="ADH_SHORT"/>
    <property type="match status" value="1"/>
</dbReference>
<evidence type="ECO:0000256" key="3">
    <source>
        <dbReference type="ARBA" id="ARBA00023002"/>
    </source>
</evidence>
<dbReference type="Pfam" id="PF00106">
    <property type="entry name" value="adh_short"/>
    <property type="match status" value="1"/>
</dbReference>
<dbReference type="Proteomes" id="UP000254866">
    <property type="component" value="Unassembled WGS sequence"/>
</dbReference>
<evidence type="ECO:0000256" key="2">
    <source>
        <dbReference type="ARBA" id="ARBA00022857"/>
    </source>
</evidence>
<evidence type="ECO:0000256" key="1">
    <source>
        <dbReference type="ARBA" id="ARBA00006484"/>
    </source>
</evidence>
<keyword evidence="3" id="KW-0560">Oxidoreductase</keyword>
<evidence type="ECO:0000313" key="5">
    <source>
        <dbReference type="Proteomes" id="UP000254866"/>
    </source>
</evidence>
<dbReference type="SUPFAM" id="SSF51735">
    <property type="entry name" value="NAD(P)-binding Rossmann-fold domains"/>
    <property type="match status" value="1"/>
</dbReference>
<keyword evidence="5" id="KW-1185">Reference proteome</keyword>
<dbReference type="InterPro" id="IPR002347">
    <property type="entry name" value="SDR_fam"/>
</dbReference>
<keyword evidence="2" id="KW-0521">NADP</keyword>
<dbReference type="Gene3D" id="3.40.50.720">
    <property type="entry name" value="NAD(P)-binding Rossmann-like Domain"/>
    <property type="match status" value="1"/>
</dbReference>
<dbReference type="PANTHER" id="PTHR43544:SF7">
    <property type="entry name" value="NADB-LER2"/>
    <property type="match status" value="1"/>
</dbReference>
<dbReference type="GeneID" id="43599847"/>
<proteinExistence type="inferred from homology"/>
<comment type="caution">
    <text evidence="4">The sequence shown here is derived from an EMBL/GenBank/DDBJ whole genome shotgun (WGS) entry which is preliminary data.</text>
</comment>
<dbReference type="InterPro" id="IPR051468">
    <property type="entry name" value="Fungal_SecMetab_SDRs"/>
</dbReference>
<reference evidence="4 5" key="1">
    <citation type="journal article" date="2018" name="IMA Fungus">
        <title>IMA Genome-F 9: Draft genome sequence of Annulohypoxylon stygium, Aspergillus mulundensis, Berkeleyomyces basicola (syn. Thielaviopsis basicola), Ceratocystis smalleyi, two Cercospora beticola strains, Coleophoma cylindrospora, Fusarium fracticaudum, Phialophora cf. hyalina, and Morchella septimelata.</title>
        <authorList>
            <person name="Wingfield B.D."/>
            <person name="Bills G.F."/>
            <person name="Dong Y."/>
            <person name="Huang W."/>
            <person name="Nel W.J."/>
            <person name="Swalarsk-Parry B.S."/>
            <person name="Vaghefi N."/>
            <person name="Wilken P.M."/>
            <person name="An Z."/>
            <person name="de Beer Z.W."/>
            <person name="De Vos L."/>
            <person name="Chen L."/>
            <person name="Duong T.A."/>
            <person name="Gao Y."/>
            <person name="Hammerbacher A."/>
            <person name="Kikkert J.R."/>
            <person name="Li Y."/>
            <person name="Li H."/>
            <person name="Li K."/>
            <person name="Li Q."/>
            <person name="Liu X."/>
            <person name="Ma X."/>
            <person name="Naidoo K."/>
            <person name="Pethybridge S.J."/>
            <person name="Sun J."/>
            <person name="Steenkamp E.T."/>
            <person name="van der Nest M.A."/>
            <person name="van Wyk S."/>
            <person name="Wingfield M.J."/>
            <person name="Xiong C."/>
            <person name="Yue Q."/>
            <person name="Zhang X."/>
        </authorList>
    </citation>
    <scope>NUCLEOTIDE SEQUENCE [LARGE SCALE GENOMIC DNA]</scope>
    <source>
        <strain evidence="4 5">BP 5553</strain>
    </source>
</reference>
<dbReference type="GO" id="GO:0016491">
    <property type="term" value="F:oxidoreductase activity"/>
    <property type="evidence" value="ECO:0007669"/>
    <property type="project" value="UniProtKB-KW"/>
</dbReference>
<dbReference type="CDD" id="cd05325">
    <property type="entry name" value="carb_red_sniffer_like_SDR_c"/>
    <property type="match status" value="1"/>
</dbReference>